<comment type="caution">
    <text evidence="3">The sequence shown here is derived from an EMBL/GenBank/DDBJ whole genome shotgun (WGS) entry which is preliminary data.</text>
</comment>
<dbReference type="OrthoDB" id="9812921at2"/>
<dbReference type="GO" id="GO:0006508">
    <property type="term" value="P:proteolysis"/>
    <property type="evidence" value="ECO:0007669"/>
    <property type="project" value="InterPro"/>
</dbReference>
<accession>A0A2P8Q3Q3</accession>
<dbReference type="RefSeq" id="WP_107018649.1">
    <property type="nucleotide sequence ID" value="NZ_KZ679046.1"/>
</dbReference>
<dbReference type="Gene3D" id="2.140.10.30">
    <property type="entry name" value="Dipeptidylpeptidase IV, N-terminal domain"/>
    <property type="match status" value="1"/>
</dbReference>
<evidence type="ECO:0000259" key="1">
    <source>
        <dbReference type="Pfam" id="PF00326"/>
    </source>
</evidence>
<evidence type="ECO:0000259" key="2">
    <source>
        <dbReference type="Pfam" id="PF00930"/>
    </source>
</evidence>
<dbReference type="Proteomes" id="UP000240429">
    <property type="component" value="Unassembled WGS sequence"/>
</dbReference>
<dbReference type="AlphaFoldDB" id="A0A2P8Q3Q3"/>
<dbReference type="InterPro" id="IPR029058">
    <property type="entry name" value="AB_hydrolase_fold"/>
</dbReference>
<feature type="domain" description="Dipeptidylpeptidase IV N-terminal" evidence="2">
    <location>
        <begin position="121"/>
        <end position="423"/>
    </location>
</feature>
<dbReference type="GO" id="GO:0008239">
    <property type="term" value="F:dipeptidyl-peptidase activity"/>
    <property type="evidence" value="ECO:0007669"/>
    <property type="project" value="TreeGrafter"/>
</dbReference>
<dbReference type="SUPFAM" id="SSF82171">
    <property type="entry name" value="DPP6 N-terminal domain-like"/>
    <property type="match status" value="1"/>
</dbReference>
<dbReference type="EMBL" id="PYBJ01000016">
    <property type="protein sequence ID" value="PSM40843.1"/>
    <property type="molecule type" value="Genomic_DNA"/>
</dbReference>
<proteinExistence type="predicted"/>
<evidence type="ECO:0000313" key="4">
    <source>
        <dbReference type="Proteomes" id="UP000240429"/>
    </source>
</evidence>
<dbReference type="SUPFAM" id="SSF53474">
    <property type="entry name" value="alpha/beta-Hydrolases"/>
    <property type="match status" value="1"/>
</dbReference>
<dbReference type="Gene3D" id="3.40.50.1820">
    <property type="entry name" value="alpha/beta hydrolase"/>
    <property type="match status" value="1"/>
</dbReference>
<keyword evidence="4" id="KW-1185">Reference proteome</keyword>
<dbReference type="InterPro" id="IPR002469">
    <property type="entry name" value="Peptidase_S9B_N"/>
</dbReference>
<evidence type="ECO:0000313" key="3">
    <source>
        <dbReference type="EMBL" id="PSM40843.1"/>
    </source>
</evidence>
<sequence>MNPSSRREPPVPVTAEDLPLQFARTKRFSLGVPRGFTVSPDGDRVLFLRTANGRSTTGLLRLYENGGERTLADPLALGDGGEVPEAERIRRERARETSAGIVSYATDAAVRLVAFALSGALWTVRTDEGVTRRIPTAGPAVTPHPSPDGTHIAYVSGGTLRVVRADGTGDRALAEPEGPEVTYGLCDHVSAESLERARSFWWSPDGDALLVVRVDNAPVQQWYIADPAHPGRPPRAIRYPAAGTANARLSLHVVRLDGGRVDVDLPKEVDVDLPKEAVSHPGGEWTDPAFEYVAQADWSAAGPLAVVQTRDQRSAYVLTIDPATGATTTTHHLTDTAWLEFVPGTPASTAATGLVLTTQEGTRGLLMTATGVRTPEGMYVHELLGTAGDRLYFMAAEEPTEAHVWSYDPENGFVRLTDEPGVHHAAVGGGTVVLDSSTLDGQKVTVLRDGVPAGRIEVLAERPVTRPRPRFLTLGARELRAALYLPTSYGSGASEAVPDPEPDPAPGRQGCLPMIVHSYSGPGGQTVVKATRWHHAVNQWFADQGFAVLSVDGRGTPGRDRAWETAIHGDQLMPVIEDQADAVRAAAELFPELDPGRVAIRGWSFGGYLAAGAVLHRPDAFHAAVAGAAPTDLRLYDTHWKERYLGHPDVQPDHYDRCSLVAHADKLTRPLMLVHGMADDNVFPAHMVRFSAALLAAGRPHTVLPLAGATHLVAQEGVIDTLLRMDLDFIKKSLDLRSA</sequence>
<reference evidence="3 4" key="1">
    <citation type="submission" date="2018-03" db="EMBL/GenBank/DDBJ databases">
        <title>Streptomyces dioscori sp. nov., a novel endophytic actinobacterium isolated from bulbil of Dioscorea bulbifera L.</title>
        <authorList>
            <person name="Zhikuan W."/>
        </authorList>
    </citation>
    <scope>NUCLEOTIDE SEQUENCE [LARGE SCALE GENOMIC DNA]</scope>
    <source>
        <strain evidence="3 4">A217</strain>
    </source>
</reference>
<organism evidence="3 4">
    <name type="scientific">Streptomyces dioscori</name>
    <dbReference type="NCBI Taxonomy" id="2109333"/>
    <lineage>
        <taxon>Bacteria</taxon>
        <taxon>Bacillati</taxon>
        <taxon>Actinomycetota</taxon>
        <taxon>Actinomycetes</taxon>
        <taxon>Kitasatosporales</taxon>
        <taxon>Streptomycetaceae</taxon>
        <taxon>Streptomyces</taxon>
        <taxon>Streptomyces aurantiacus group</taxon>
    </lineage>
</organism>
<feature type="domain" description="Peptidase S9 prolyl oligopeptidase catalytic" evidence="1">
    <location>
        <begin position="538"/>
        <end position="735"/>
    </location>
</feature>
<dbReference type="PANTHER" id="PTHR11731:SF193">
    <property type="entry name" value="DIPEPTIDYL PEPTIDASE 9"/>
    <property type="match status" value="1"/>
</dbReference>
<dbReference type="InterPro" id="IPR050278">
    <property type="entry name" value="Serine_Prot_S9B/DPPIV"/>
</dbReference>
<dbReference type="PANTHER" id="PTHR11731">
    <property type="entry name" value="PROTEASE FAMILY S9B,C DIPEPTIDYL-PEPTIDASE IV-RELATED"/>
    <property type="match status" value="1"/>
</dbReference>
<name>A0A2P8Q3Q3_9ACTN</name>
<protein>
    <submittedName>
        <fullName evidence="3">S9 family peptidase</fullName>
    </submittedName>
</protein>
<dbReference type="Pfam" id="PF00326">
    <property type="entry name" value="Peptidase_S9"/>
    <property type="match status" value="1"/>
</dbReference>
<dbReference type="GO" id="GO:0008236">
    <property type="term" value="F:serine-type peptidase activity"/>
    <property type="evidence" value="ECO:0007669"/>
    <property type="project" value="InterPro"/>
</dbReference>
<dbReference type="Pfam" id="PF00930">
    <property type="entry name" value="DPPIV_N"/>
    <property type="match status" value="1"/>
</dbReference>
<dbReference type="InterPro" id="IPR001375">
    <property type="entry name" value="Peptidase_S9_cat"/>
</dbReference>
<gene>
    <name evidence="3" type="ORF">C6Y14_22780</name>
</gene>